<comment type="caution">
    <text evidence="5">The sequence shown here is derived from an EMBL/GenBank/DDBJ whole genome shotgun (WGS) entry which is preliminary data.</text>
</comment>
<dbReference type="GO" id="GO:0032259">
    <property type="term" value="P:methylation"/>
    <property type="evidence" value="ECO:0007669"/>
    <property type="project" value="UniProtKB-KW"/>
</dbReference>
<dbReference type="InterPro" id="IPR029063">
    <property type="entry name" value="SAM-dependent_MTases_sf"/>
</dbReference>
<gene>
    <name evidence="5" type="ORF">LCGC14_1800950</name>
</gene>
<dbReference type="InterPro" id="IPR002052">
    <property type="entry name" value="DNA_methylase_N6_adenine_CS"/>
</dbReference>
<keyword evidence="3" id="KW-0808">Transferase</keyword>
<accession>A0A0F9HCE8</accession>
<dbReference type="PROSITE" id="PS00092">
    <property type="entry name" value="N6_MTASE"/>
    <property type="match status" value="1"/>
</dbReference>
<dbReference type="EMBL" id="LAZR01017352">
    <property type="protein sequence ID" value="KKM00782.1"/>
    <property type="molecule type" value="Genomic_DNA"/>
</dbReference>
<evidence type="ECO:0000256" key="1">
    <source>
        <dbReference type="ARBA" id="ARBA00006594"/>
    </source>
</evidence>
<dbReference type="InterPro" id="IPR002941">
    <property type="entry name" value="DNA_methylase_N4/N6"/>
</dbReference>
<evidence type="ECO:0000256" key="3">
    <source>
        <dbReference type="ARBA" id="ARBA00022679"/>
    </source>
</evidence>
<dbReference type="AlphaFoldDB" id="A0A0F9HCE8"/>
<reference evidence="5" key="1">
    <citation type="journal article" date="2015" name="Nature">
        <title>Complex archaea that bridge the gap between prokaryotes and eukaryotes.</title>
        <authorList>
            <person name="Spang A."/>
            <person name="Saw J.H."/>
            <person name="Jorgensen S.L."/>
            <person name="Zaremba-Niedzwiedzka K."/>
            <person name="Martijn J."/>
            <person name="Lind A.E."/>
            <person name="van Eijk R."/>
            <person name="Schleper C."/>
            <person name="Guy L."/>
            <person name="Ettema T.J."/>
        </authorList>
    </citation>
    <scope>NUCLEOTIDE SEQUENCE</scope>
</reference>
<dbReference type="InterPro" id="IPR001091">
    <property type="entry name" value="RM_Methyltransferase"/>
</dbReference>
<dbReference type="SUPFAM" id="SSF53335">
    <property type="entry name" value="S-adenosyl-L-methionine-dependent methyltransferases"/>
    <property type="match status" value="1"/>
</dbReference>
<sequence>MKLNTFYLSENLEYLRKVDRNCIDLIYIDPPFYTGVDYKEFTDIWSSLEEYLGFMKCRIKEMHRILKNIGSFYCHSDANAVFDLKLICDKIFGRRFFRREIIWNVGSVSGFKSQVKGWVRQHDIILYYTKSDKYTFNKQYTPYREEYIKKMFRYSDKDGRLYRKRRGGKQFLDDKPGNSVGDVWNDIYSYQTRTRSKEYFGYPTQKPEKLLERIILASSNEGDLIGDFFCGTGTTLIVANKLNRKWIGVDNNPKAIDLCKKRLNPV</sequence>
<dbReference type="GO" id="GO:0005737">
    <property type="term" value="C:cytoplasm"/>
    <property type="evidence" value="ECO:0007669"/>
    <property type="project" value="TreeGrafter"/>
</dbReference>
<name>A0A0F9HCE8_9ZZZZ</name>
<proteinExistence type="inferred from homology"/>
<evidence type="ECO:0000256" key="2">
    <source>
        <dbReference type="ARBA" id="ARBA00022603"/>
    </source>
</evidence>
<dbReference type="GO" id="GO:0008170">
    <property type="term" value="F:N-methyltransferase activity"/>
    <property type="evidence" value="ECO:0007669"/>
    <property type="project" value="InterPro"/>
</dbReference>
<dbReference type="PANTHER" id="PTHR13370:SF3">
    <property type="entry name" value="TRNA (GUANINE(10)-N2)-METHYLTRANSFERASE HOMOLOG"/>
    <property type="match status" value="1"/>
</dbReference>
<protein>
    <recommendedName>
        <fullName evidence="4">DNA methylase N-4/N-6 domain-containing protein</fullName>
    </recommendedName>
</protein>
<feature type="domain" description="DNA methylase N-4/N-6" evidence="4">
    <location>
        <begin position="23"/>
        <end position="260"/>
    </location>
</feature>
<dbReference type="GO" id="GO:0003677">
    <property type="term" value="F:DNA binding"/>
    <property type="evidence" value="ECO:0007669"/>
    <property type="project" value="InterPro"/>
</dbReference>
<dbReference type="PRINTS" id="PR00508">
    <property type="entry name" value="S21N4MTFRASE"/>
</dbReference>
<dbReference type="PANTHER" id="PTHR13370">
    <property type="entry name" value="RNA METHYLASE-RELATED"/>
    <property type="match status" value="1"/>
</dbReference>
<organism evidence="5">
    <name type="scientific">marine sediment metagenome</name>
    <dbReference type="NCBI Taxonomy" id="412755"/>
    <lineage>
        <taxon>unclassified sequences</taxon>
        <taxon>metagenomes</taxon>
        <taxon>ecological metagenomes</taxon>
    </lineage>
</organism>
<dbReference type="Pfam" id="PF01555">
    <property type="entry name" value="N6_N4_Mtase"/>
    <property type="match status" value="1"/>
</dbReference>
<dbReference type="Gene3D" id="3.40.50.150">
    <property type="entry name" value="Vaccinia Virus protein VP39"/>
    <property type="match status" value="1"/>
</dbReference>
<evidence type="ECO:0000259" key="4">
    <source>
        <dbReference type="Pfam" id="PF01555"/>
    </source>
</evidence>
<comment type="similarity">
    <text evidence="1">Belongs to the N(4)/N(6)-methyltransferase family.</text>
</comment>
<keyword evidence="2" id="KW-0489">Methyltransferase</keyword>
<evidence type="ECO:0000313" key="5">
    <source>
        <dbReference type="EMBL" id="KKM00782.1"/>
    </source>
</evidence>